<organism evidence="3 4">
    <name type="scientific">Geoanaerobacter pelophilus</name>
    <dbReference type="NCBI Taxonomy" id="60036"/>
    <lineage>
        <taxon>Bacteria</taxon>
        <taxon>Pseudomonadati</taxon>
        <taxon>Thermodesulfobacteriota</taxon>
        <taxon>Desulfuromonadia</taxon>
        <taxon>Geobacterales</taxon>
        <taxon>Geobacteraceae</taxon>
        <taxon>Geoanaerobacter</taxon>
    </lineage>
</organism>
<gene>
    <name evidence="3" type="ORF">KI809_00130</name>
</gene>
<evidence type="ECO:0000313" key="3">
    <source>
        <dbReference type="EMBL" id="MBT0662696.1"/>
    </source>
</evidence>
<reference evidence="3 4" key="1">
    <citation type="submission" date="2021-05" db="EMBL/GenBank/DDBJ databases">
        <title>The draft genome of Geobacter pelophilus DSM 12255.</title>
        <authorList>
            <person name="Xu Z."/>
            <person name="Masuda Y."/>
            <person name="Itoh H."/>
            <person name="Senoo K."/>
        </authorList>
    </citation>
    <scope>NUCLEOTIDE SEQUENCE [LARGE SCALE GENOMIC DNA]</scope>
    <source>
        <strain evidence="3 4">DSM 12255</strain>
    </source>
</reference>
<evidence type="ECO:0000256" key="1">
    <source>
        <dbReference type="SAM" id="SignalP"/>
    </source>
</evidence>
<dbReference type="InterPro" id="IPR026352">
    <property type="entry name" value="Nanowire_3heme"/>
</dbReference>
<feature type="signal peptide" evidence="1">
    <location>
        <begin position="1"/>
        <end position="23"/>
    </location>
</feature>
<dbReference type="PANTHER" id="PTHR39425">
    <property type="entry name" value="LIPOPROTEIN CYTOCHROME C"/>
    <property type="match status" value="1"/>
</dbReference>
<feature type="domain" description="Cytochrome c7-like" evidence="2">
    <location>
        <begin position="39"/>
        <end position="104"/>
    </location>
</feature>
<feature type="chain" id="PRO_5043834461" evidence="1">
    <location>
        <begin position="24"/>
        <end position="342"/>
    </location>
</feature>
<dbReference type="InterPro" id="IPR029467">
    <property type="entry name" value="Cyt_c7-like"/>
</dbReference>
<dbReference type="EMBL" id="JAHCVJ010000001">
    <property type="protein sequence ID" value="MBT0662696.1"/>
    <property type="molecule type" value="Genomic_DNA"/>
</dbReference>
<dbReference type="Gene3D" id="3.90.10.10">
    <property type="entry name" value="Cytochrome C3"/>
    <property type="match status" value="4"/>
</dbReference>
<comment type="caution">
    <text evidence="3">The sequence shown here is derived from an EMBL/GenBank/DDBJ whole genome shotgun (WGS) entry which is preliminary data.</text>
</comment>
<dbReference type="PANTHER" id="PTHR39425:SF1">
    <property type="entry name" value="CYTOCHROME C7-LIKE DOMAIN-CONTAINING PROTEIN"/>
    <property type="match status" value="1"/>
</dbReference>
<sequence>MMSRFSTLIKSLLIILLASQAYAKETKNVTFTFKNADPVIFSHDVHLLKYNNNCKVCHNAIFNLKQHKRFTMADMEKSKSCGGCHSGMKAFSVAEEKDCVRCHKGKPRNISFKMKKATEVVFSHSLHIDKTKGKCKSCHNGKVITGSDKSVSMAEMEKGKTCGACHNGKGAFTVAGNCNRCHKGYQPREIVFPLKGITNAVFSHKFHLGMYQCSDCHTATFPYKAGVAHKTMGQMEQGQSCGACHNSKDAFSTSGECERCHGGFKPAPITFKNDGGEVKFNHAFHLNVYKCVDCHTKLFPFKAGVKKATMTDMEKGLSCGGCHNEGKDAFSVKANCEKCHKM</sequence>
<name>A0AAW4L620_9BACT</name>
<protein>
    <submittedName>
        <fullName evidence="3">Cytochrome c3 family protein</fullName>
    </submittedName>
</protein>
<accession>A0AAW4L620</accession>
<keyword evidence="1" id="KW-0732">Signal</keyword>
<keyword evidence="4" id="KW-1185">Reference proteome</keyword>
<evidence type="ECO:0000313" key="4">
    <source>
        <dbReference type="Proteomes" id="UP000811899"/>
    </source>
</evidence>
<dbReference type="Pfam" id="PF14522">
    <property type="entry name" value="Cytochrome_C7"/>
    <property type="match status" value="4"/>
</dbReference>
<dbReference type="SUPFAM" id="SSF48695">
    <property type="entry name" value="Multiheme cytochromes"/>
    <property type="match status" value="2"/>
</dbReference>
<feature type="domain" description="Cytochrome c7-like" evidence="2">
    <location>
        <begin position="120"/>
        <end position="183"/>
    </location>
</feature>
<proteinExistence type="predicted"/>
<dbReference type="NCBIfam" id="TIGR04257">
    <property type="entry name" value="nanowire_3heme"/>
    <property type="match status" value="4"/>
</dbReference>
<dbReference type="InterPro" id="IPR036280">
    <property type="entry name" value="Multihaem_cyt_sf"/>
</dbReference>
<feature type="domain" description="Cytochrome c7-like" evidence="2">
    <location>
        <begin position="201"/>
        <end position="261"/>
    </location>
</feature>
<feature type="domain" description="Cytochrome c7-like" evidence="2">
    <location>
        <begin position="278"/>
        <end position="341"/>
    </location>
</feature>
<dbReference type="CDD" id="cd08168">
    <property type="entry name" value="Cytochrom_C3"/>
    <property type="match status" value="2"/>
</dbReference>
<dbReference type="AlphaFoldDB" id="A0AAW4L620"/>
<dbReference type="Proteomes" id="UP000811899">
    <property type="component" value="Unassembled WGS sequence"/>
</dbReference>
<evidence type="ECO:0000259" key="2">
    <source>
        <dbReference type="Pfam" id="PF14522"/>
    </source>
</evidence>